<gene>
    <name evidence="1" type="ORF">g.156773</name>
</gene>
<dbReference type="EMBL" id="GGMS01011176">
    <property type="protein sequence ID" value="MBY80379.1"/>
    <property type="molecule type" value="Transcribed_RNA"/>
</dbReference>
<proteinExistence type="predicted"/>
<name>A0A2S2QRI5_9HEMI</name>
<reference evidence="1" key="1">
    <citation type="submission" date="2018-04" db="EMBL/GenBank/DDBJ databases">
        <title>Transcriptome assembly of Sipha flava.</title>
        <authorList>
            <person name="Scully E.D."/>
            <person name="Geib S.M."/>
            <person name="Palmer N.A."/>
            <person name="Koch K."/>
            <person name="Bradshaw J."/>
            <person name="Heng-Moss T."/>
            <person name="Sarath G."/>
        </authorList>
    </citation>
    <scope>NUCLEOTIDE SEQUENCE</scope>
</reference>
<protein>
    <submittedName>
        <fullName evidence="1">Uncharacterized protein</fullName>
    </submittedName>
</protein>
<evidence type="ECO:0000313" key="1">
    <source>
        <dbReference type="EMBL" id="MBY80379.1"/>
    </source>
</evidence>
<organism evidence="1">
    <name type="scientific">Sipha flava</name>
    <name type="common">yellow sugarcane aphid</name>
    <dbReference type="NCBI Taxonomy" id="143950"/>
    <lineage>
        <taxon>Eukaryota</taxon>
        <taxon>Metazoa</taxon>
        <taxon>Ecdysozoa</taxon>
        <taxon>Arthropoda</taxon>
        <taxon>Hexapoda</taxon>
        <taxon>Insecta</taxon>
        <taxon>Pterygota</taxon>
        <taxon>Neoptera</taxon>
        <taxon>Paraneoptera</taxon>
        <taxon>Hemiptera</taxon>
        <taxon>Sternorrhyncha</taxon>
        <taxon>Aphidomorpha</taxon>
        <taxon>Aphidoidea</taxon>
        <taxon>Aphididae</taxon>
        <taxon>Sipha</taxon>
    </lineage>
</organism>
<sequence length="107" mass="12971">MFTLMRFPHFKRFNIQFHFNLIHVFVECNRCMLFVGSTCTSRCYAAYLIILSANKKPRKKRSLRVKNYLKTRHFKIIDDLQSYETFSSRFNFTRITKANFYPILNII</sequence>
<accession>A0A2S2QRI5</accession>
<dbReference type="AlphaFoldDB" id="A0A2S2QRI5"/>